<organism evidence="2 3">
    <name type="scientific">Natronococcus occultus SP4</name>
    <dbReference type="NCBI Taxonomy" id="694430"/>
    <lineage>
        <taxon>Archaea</taxon>
        <taxon>Methanobacteriati</taxon>
        <taxon>Methanobacteriota</taxon>
        <taxon>Stenosarchaea group</taxon>
        <taxon>Halobacteria</taxon>
        <taxon>Halobacteriales</taxon>
        <taxon>Natrialbaceae</taxon>
        <taxon>Natronococcus</taxon>
    </lineage>
</organism>
<proteinExistence type="predicted"/>
<dbReference type="InterPro" id="IPR006311">
    <property type="entry name" value="TAT_signal"/>
</dbReference>
<feature type="transmembrane region" description="Helical" evidence="1">
    <location>
        <begin position="38"/>
        <end position="56"/>
    </location>
</feature>
<dbReference type="HOGENOM" id="CLU_121280_0_0_2"/>
<dbReference type="Proteomes" id="UP000010878">
    <property type="component" value="Chromosome"/>
</dbReference>
<sequence length="151" mass="15287">MLDVIPTVHRSKRRLLAASVVLFTGAGAATAGEVGPAATAGATVLAVGGVYAVAQYADRVSRPTLARLALGLWIAFLGVAGLHLVGLETVAGAAPGPTAAGVHSLSALTWTSLLLSCSTTVFLGFREYASSGADVSDEQILEGESSDYSTR</sequence>
<keyword evidence="1" id="KW-0812">Transmembrane</keyword>
<evidence type="ECO:0000256" key="1">
    <source>
        <dbReference type="SAM" id="Phobius"/>
    </source>
</evidence>
<protein>
    <submittedName>
        <fullName evidence="2">Uncharacterized protein</fullName>
    </submittedName>
</protein>
<keyword evidence="1" id="KW-1133">Transmembrane helix</keyword>
<keyword evidence="1" id="KW-0472">Membrane</keyword>
<name>L0JY67_9EURY</name>
<dbReference type="eggNOG" id="arCOG11835">
    <property type="taxonomic scope" value="Archaea"/>
</dbReference>
<dbReference type="KEGG" id="nou:Natoc_1434"/>
<dbReference type="OrthoDB" id="206100at2157"/>
<dbReference type="EMBL" id="CP003929">
    <property type="protein sequence ID" value="AGB37245.1"/>
    <property type="molecule type" value="Genomic_DNA"/>
</dbReference>
<reference evidence="2 3" key="1">
    <citation type="submission" date="2012-11" db="EMBL/GenBank/DDBJ databases">
        <title>FINISHED of Natronococcus occultus SP4, DSM 3396.</title>
        <authorList>
            <consortium name="DOE Joint Genome Institute"/>
            <person name="Eisen J."/>
            <person name="Huntemann M."/>
            <person name="Wei C.-L."/>
            <person name="Han J."/>
            <person name="Detter J.C."/>
            <person name="Han C."/>
            <person name="Tapia R."/>
            <person name="Chen A."/>
            <person name="Kyrpides N."/>
            <person name="Mavromatis K."/>
            <person name="Markowitz V."/>
            <person name="Szeto E."/>
            <person name="Ivanova N."/>
            <person name="Mikhailova N."/>
            <person name="Ovchinnikova G."/>
            <person name="Pagani I."/>
            <person name="Pati A."/>
            <person name="Goodwin L."/>
            <person name="Nordberg H.P."/>
            <person name="Cantor M.N."/>
            <person name="Hua S.X."/>
            <person name="Woyke T."/>
            <person name="Eisen J."/>
            <person name="Klenk H.-P."/>
            <person name="Klenk H.-P."/>
        </authorList>
    </citation>
    <scope>NUCLEOTIDE SEQUENCE [LARGE SCALE GENOMIC DNA]</scope>
    <source>
        <strain evidence="2 3">SP4</strain>
    </source>
</reference>
<evidence type="ECO:0000313" key="2">
    <source>
        <dbReference type="EMBL" id="AGB37245.1"/>
    </source>
</evidence>
<feature type="transmembrane region" description="Helical" evidence="1">
    <location>
        <begin position="68"/>
        <end position="87"/>
    </location>
</feature>
<dbReference type="GeneID" id="14404518"/>
<accession>L0JY67</accession>
<gene>
    <name evidence="2" type="ORF">Natoc_1434</name>
</gene>
<keyword evidence="3" id="KW-1185">Reference proteome</keyword>
<dbReference type="AlphaFoldDB" id="L0JY67"/>
<dbReference type="PROSITE" id="PS51318">
    <property type="entry name" value="TAT"/>
    <property type="match status" value="1"/>
</dbReference>
<dbReference type="RefSeq" id="WP_015320695.1">
    <property type="nucleotide sequence ID" value="NC_019974.1"/>
</dbReference>
<feature type="transmembrane region" description="Helical" evidence="1">
    <location>
        <begin position="107"/>
        <end position="125"/>
    </location>
</feature>
<evidence type="ECO:0000313" key="3">
    <source>
        <dbReference type="Proteomes" id="UP000010878"/>
    </source>
</evidence>